<comment type="cofactor">
    <cofactor evidence="2">
        <name>Mn(2+)</name>
        <dbReference type="ChEBI" id="CHEBI:29035"/>
    </cofactor>
</comment>
<keyword evidence="6" id="KW-1003">Cell membrane</keyword>
<evidence type="ECO:0000256" key="20">
    <source>
        <dbReference type="ARBA" id="ARBA00081225"/>
    </source>
</evidence>
<comment type="similarity">
    <text evidence="23">Belongs to the adenylyl cyclase class-4/guanylyl cyclase family.</text>
</comment>
<accession>A0A9W3B182</accession>
<protein>
    <recommendedName>
        <fullName evidence="19">Adenylate cyclase type 9</fullName>
        <ecNumber evidence="5">4.6.1.1</ecNumber>
    </recommendedName>
    <alternativeName>
        <fullName evidence="22">ATP pyrophosphate-lyase 9</fullName>
    </alternativeName>
    <alternativeName>
        <fullName evidence="20">Adenylate cyclase type IX</fullName>
    </alternativeName>
    <alternativeName>
        <fullName evidence="21">Adenylyl cyclase 9</fullName>
    </alternativeName>
</protein>
<dbReference type="FunFam" id="3.30.70.1230:FF:000014">
    <property type="entry name" value="adenylate cyclase type 9"/>
    <property type="match status" value="1"/>
</dbReference>
<dbReference type="CDD" id="cd07302">
    <property type="entry name" value="CHD"/>
    <property type="match status" value="2"/>
</dbReference>
<evidence type="ECO:0000256" key="2">
    <source>
        <dbReference type="ARBA" id="ARBA00001936"/>
    </source>
</evidence>
<evidence type="ECO:0000256" key="16">
    <source>
        <dbReference type="ARBA" id="ARBA00023180"/>
    </source>
</evidence>
<keyword evidence="7 25" id="KW-0812">Transmembrane</keyword>
<evidence type="ECO:0000256" key="6">
    <source>
        <dbReference type="ARBA" id="ARBA00022475"/>
    </source>
</evidence>
<evidence type="ECO:0000256" key="15">
    <source>
        <dbReference type="ARBA" id="ARBA00023136"/>
    </source>
</evidence>
<dbReference type="FunFam" id="3.30.70.1230:FF:000008">
    <property type="entry name" value="Adenylate cyclase type 9"/>
    <property type="match status" value="1"/>
</dbReference>
<dbReference type="SUPFAM" id="SSF55073">
    <property type="entry name" value="Nucleotide cyclase"/>
    <property type="match status" value="2"/>
</dbReference>
<evidence type="ECO:0000256" key="4">
    <source>
        <dbReference type="ARBA" id="ARBA00004651"/>
    </source>
</evidence>
<evidence type="ECO:0000256" key="24">
    <source>
        <dbReference type="SAM" id="MobiDB-lite"/>
    </source>
</evidence>
<dbReference type="GO" id="GO:0035556">
    <property type="term" value="P:intracellular signal transduction"/>
    <property type="evidence" value="ECO:0007669"/>
    <property type="project" value="InterPro"/>
</dbReference>
<feature type="domain" description="Guanylate cyclase" evidence="26">
    <location>
        <begin position="1041"/>
        <end position="1181"/>
    </location>
</feature>
<dbReference type="InterPro" id="IPR029787">
    <property type="entry name" value="Nucleotide_cyclase"/>
</dbReference>
<organism evidence="27 28">
    <name type="scientific">Biomphalaria glabrata</name>
    <name type="common">Bloodfluke planorb</name>
    <name type="synonym">Freshwater snail</name>
    <dbReference type="NCBI Taxonomy" id="6526"/>
    <lineage>
        <taxon>Eukaryota</taxon>
        <taxon>Metazoa</taxon>
        <taxon>Spiralia</taxon>
        <taxon>Lophotrochozoa</taxon>
        <taxon>Mollusca</taxon>
        <taxon>Gastropoda</taxon>
        <taxon>Heterobranchia</taxon>
        <taxon>Euthyneura</taxon>
        <taxon>Panpulmonata</taxon>
        <taxon>Hygrophila</taxon>
        <taxon>Lymnaeoidea</taxon>
        <taxon>Planorbidae</taxon>
        <taxon>Biomphalaria</taxon>
    </lineage>
</organism>
<evidence type="ECO:0000256" key="25">
    <source>
        <dbReference type="SAM" id="Phobius"/>
    </source>
</evidence>
<dbReference type="EC" id="4.6.1.1" evidence="5"/>
<evidence type="ECO:0000256" key="11">
    <source>
        <dbReference type="ARBA" id="ARBA00022840"/>
    </source>
</evidence>
<feature type="transmembrane region" description="Helical" evidence="25">
    <location>
        <begin position="122"/>
        <end position="143"/>
    </location>
</feature>
<keyword evidence="12" id="KW-0460">Magnesium</keyword>
<feature type="compositionally biased region" description="Polar residues" evidence="24">
    <location>
        <begin position="1"/>
        <end position="15"/>
    </location>
</feature>
<keyword evidence="8" id="KW-0479">Metal-binding</keyword>
<keyword evidence="27" id="KW-1185">Reference proteome</keyword>
<evidence type="ECO:0000256" key="13">
    <source>
        <dbReference type="ARBA" id="ARBA00022989"/>
    </source>
</evidence>
<evidence type="ECO:0000256" key="10">
    <source>
        <dbReference type="ARBA" id="ARBA00022741"/>
    </source>
</evidence>
<dbReference type="OMA" id="FTAMPPG"/>
<evidence type="ECO:0000313" key="28">
    <source>
        <dbReference type="RefSeq" id="XP_055893221.1"/>
    </source>
</evidence>
<feature type="transmembrane region" description="Helical" evidence="25">
    <location>
        <begin position="231"/>
        <end position="253"/>
    </location>
</feature>
<feature type="transmembrane region" description="Helical" evidence="25">
    <location>
        <begin position="752"/>
        <end position="772"/>
    </location>
</feature>
<keyword evidence="9" id="KW-0677">Repeat</keyword>
<comment type="catalytic activity">
    <reaction evidence="1">
        <text>ATP = 3',5'-cyclic AMP + diphosphate</text>
        <dbReference type="Rhea" id="RHEA:15389"/>
        <dbReference type="ChEBI" id="CHEBI:30616"/>
        <dbReference type="ChEBI" id="CHEBI:33019"/>
        <dbReference type="ChEBI" id="CHEBI:58165"/>
        <dbReference type="EC" id="4.6.1.1"/>
    </reaction>
</comment>
<dbReference type="GO" id="GO:0007189">
    <property type="term" value="P:adenylate cyclase-activating G protein-coupled receptor signaling pathway"/>
    <property type="evidence" value="ECO:0007669"/>
    <property type="project" value="TreeGrafter"/>
</dbReference>
<dbReference type="GO" id="GO:0005524">
    <property type="term" value="F:ATP binding"/>
    <property type="evidence" value="ECO:0007669"/>
    <property type="project" value="UniProtKB-KW"/>
</dbReference>
<comment type="cofactor">
    <cofactor evidence="3">
        <name>Mg(2+)</name>
        <dbReference type="ChEBI" id="CHEBI:18420"/>
    </cofactor>
</comment>
<keyword evidence="11" id="KW-0067">ATP-binding</keyword>
<dbReference type="OrthoDB" id="10035433at2759"/>
<feature type="region of interest" description="Disordered" evidence="24">
    <location>
        <begin position="302"/>
        <end position="321"/>
    </location>
</feature>
<evidence type="ECO:0000256" key="5">
    <source>
        <dbReference type="ARBA" id="ARBA00012201"/>
    </source>
</evidence>
<evidence type="ECO:0000256" key="9">
    <source>
        <dbReference type="ARBA" id="ARBA00022737"/>
    </source>
</evidence>
<feature type="transmembrane region" description="Helical" evidence="25">
    <location>
        <begin position="823"/>
        <end position="842"/>
    </location>
</feature>
<feature type="transmembrane region" description="Helical" evidence="25">
    <location>
        <begin position="883"/>
        <end position="905"/>
    </location>
</feature>
<feature type="transmembrane region" description="Helical" evidence="25">
    <location>
        <begin position="960"/>
        <end position="981"/>
    </location>
</feature>
<evidence type="ECO:0000256" key="23">
    <source>
        <dbReference type="RuleBase" id="RU000405"/>
    </source>
</evidence>
<feature type="transmembrane region" description="Helical" evidence="25">
    <location>
        <begin position="96"/>
        <end position="116"/>
    </location>
</feature>
<dbReference type="Proteomes" id="UP001165740">
    <property type="component" value="Chromosome 8"/>
</dbReference>
<sequence length="1234" mass="139439">MASCRTNNTENSDANFTKEPRVSFSGDTLDNDHCKVTIRTPSATSKNKKHKHDHFLPKPFERSNGSLLNPKFDSEILENYLQKCYFPQAKRLFRHIVYYVTIASFCWLVFFGLKQIKFKKENWLYFVGGSSALLAIMLTLLFITCTRHYAVYSKSIAYILAVILVITVQLPYVFESPDISPVGTFCGVVEILILLYSFFPINLFAAAGLGCFLSISYEIIIALRYPEMCKAYFIISKLLLHLIVHLIGTFIYIMSNTRARSSFSKIGQSVSAQRDLMIEREIKEKMIHSLMPPVVARSVMAAHPSKEDEEKDESEKKKQRKTKHVKGEIIFRKFQMDEMKNVSILFADIVGFTKMSSNKSAERLVGLLNDLFGRFDKLCNASGCEKISTLGDCYYCVSGCPNPCEDHAKCCVEMGLSMVIAIRAFDEDHKEEVNMRVGVHTGTVLCGIVGTVRFKFDVWSNDVTLANTMESTGEPGKVHISESTRSFLVDEYEMEEGVEVPDMRGRKELIEHYDPAMSSFTIKHREETRNIKTYFIIGRKPGKVGIPGLEQLADERPADLHVERAISPGSSPANSVIPTVNESNNETNDTTVDLFSKRIPDIMTSDDNRNKNAKTADQTELCVVKKDTMWKVVCGKSACPPVVMTSFNSATATQPATQDLVPYTATVDTSLLNKNRKVSFTAEQDKLLIELMEKENKNNEAFFKPKNLNKLTLTFDREMENIYRHEFKDSVYLRSHLFQENMLSSPRYQMTVEAAIAFIVLVVLAVACHIMFHFTCTLGLIVLTVVGLVVQALVFIDALTNIISLKAKSAYCPLYLRITLSWYFRNALGVILATIPSALVYLSMSCDLISTNNWHDRFFCFGVVVALLQYCNYSMLRSYAKSLMAIIIGSILIVLLFINICNSHFPGSAATPLVNASFFGNATYTMVTASSIANTTSAKGILSLLPSDNPDNLLFSGYHFLQFEIILSILLLLLLITILNYEFENSYRLSFHASVKAQKDKENMQLNKDQAEWLLHNIIPAHLAEIFKSNRSYSRNHQDVGVIFATIVNFNEFYDEMYAGGREYLRVLNELVSDYEVMLNEPRFKDVEKIKTISSSFMAAAGLNEESRAKNKNPYAHLYALMEFATELQVVVNNFNESIFNFNFILNIGYNYGPVTAGVIGTTKLLYDIWGDTVNIASRMYSTGEDNRIQVPQGTAECLSPMFDFSYRGEIFVKGKGMMKTYLLEDRKPGAHWD</sequence>
<dbReference type="PANTHER" id="PTHR45627:SF8">
    <property type="entry name" value="ADENYLATE CYCLASE TYPE 9"/>
    <property type="match status" value="1"/>
</dbReference>
<feature type="domain" description="Guanylate cyclase" evidence="26">
    <location>
        <begin position="343"/>
        <end position="470"/>
    </location>
</feature>
<dbReference type="AlphaFoldDB" id="A0A9W3B182"/>
<evidence type="ECO:0000313" key="27">
    <source>
        <dbReference type="Proteomes" id="UP001165740"/>
    </source>
</evidence>
<evidence type="ECO:0000256" key="14">
    <source>
        <dbReference type="ARBA" id="ARBA00022998"/>
    </source>
</evidence>
<dbReference type="SMART" id="SM00044">
    <property type="entry name" value="CYCc"/>
    <property type="match status" value="2"/>
</dbReference>
<comment type="subcellular location">
    <subcellularLocation>
        <location evidence="4">Cell membrane</location>
        <topology evidence="4">Multi-pass membrane protein</topology>
    </subcellularLocation>
</comment>
<keyword evidence="13 25" id="KW-1133">Transmembrane helix</keyword>
<dbReference type="GO" id="GO:0005886">
    <property type="term" value="C:plasma membrane"/>
    <property type="evidence" value="ECO:0007669"/>
    <property type="project" value="UniProtKB-SubCell"/>
</dbReference>
<dbReference type="GO" id="GO:0006171">
    <property type="term" value="P:cAMP biosynthetic process"/>
    <property type="evidence" value="ECO:0007669"/>
    <property type="project" value="UniProtKB-KW"/>
</dbReference>
<evidence type="ECO:0000256" key="19">
    <source>
        <dbReference type="ARBA" id="ARBA00070496"/>
    </source>
</evidence>
<evidence type="ECO:0000256" key="3">
    <source>
        <dbReference type="ARBA" id="ARBA00001946"/>
    </source>
</evidence>
<evidence type="ECO:0000256" key="18">
    <source>
        <dbReference type="ARBA" id="ARBA00023239"/>
    </source>
</evidence>
<dbReference type="GeneID" id="106058937"/>
<evidence type="ECO:0000256" key="7">
    <source>
        <dbReference type="ARBA" id="ARBA00022692"/>
    </source>
</evidence>
<keyword evidence="18 23" id="KW-0456">Lyase</keyword>
<gene>
    <name evidence="28" type="primary">LOC106058937</name>
</gene>
<dbReference type="InterPro" id="IPR001054">
    <property type="entry name" value="A/G_cyclase"/>
</dbReference>
<dbReference type="PROSITE" id="PS50125">
    <property type="entry name" value="GUANYLATE_CYCLASE_2"/>
    <property type="match status" value="2"/>
</dbReference>
<dbReference type="PROSITE" id="PS00452">
    <property type="entry name" value="GUANYLATE_CYCLASE_1"/>
    <property type="match status" value="1"/>
</dbReference>
<feature type="transmembrane region" description="Helical" evidence="25">
    <location>
        <begin position="778"/>
        <end position="803"/>
    </location>
</feature>
<keyword evidence="15 25" id="KW-0472">Membrane</keyword>
<dbReference type="GO" id="GO:0046872">
    <property type="term" value="F:metal ion binding"/>
    <property type="evidence" value="ECO:0007669"/>
    <property type="project" value="UniProtKB-KW"/>
</dbReference>
<dbReference type="RefSeq" id="XP_055893221.1">
    <property type="nucleotide sequence ID" value="XM_056037246.1"/>
</dbReference>
<keyword evidence="14" id="KW-0115">cAMP biosynthesis</keyword>
<dbReference type="PANTHER" id="PTHR45627">
    <property type="entry name" value="ADENYLATE CYCLASE TYPE 1"/>
    <property type="match status" value="1"/>
</dbReference>
<feature type="region of interest" description="Disordered" evidence="24">
    <location>
        <begin position="1"/>
        <end position="20"/>
    </location>
</feature>
<dbReference type="GO" id="GO:0004016">
    <property type="term" value="F:adenylate cyclase activity"/>
    <property type="evidence" value="ECO:0007669"/>
    <property type="project" value="UniProtKB-EC"/>
</dbReference>
<dbReference type="Gene3D" id="3.30.70.1230">
    <property type="entry name" value="Nucleotide cyclase"/>
    <property type="match status" value="2"/>
</dbReference>
<dbReference type="InterPro" id="IPR018297">
    <property type="entry name" value="A/G_cyclase_CS"/>
</dbReference>
<feature type="compositionally biased region" description="Basic and acidic residues" evidence="24">
    <location>
        <begin position="304"/>
        <end position="316"/>
    </location>
</feature>
<evidence type="ECO:0000256" key="21">
    <source>
        <dbReference type="ARBA" id="ARBA00081232"/>
    </source>
</evidence>
<keyword evidence="16" id="KW-0325">Glycoprotein</keyword>
<feature type="transmembrane region" description="Helical" evidence="25">
    <location>
        <begin position="854"/>
        <end position="871"/>
    </location>
</feature>
<dbReference type="Pfam" id="PF00211">
    <property type="entry name" value="Guanylate_cyc"/>
    <property type="match status" value="2"/>
</dbReference>
<feature type="compositionally biased region" description="Polar residues" evidence="24">
    <location>
        <begin position="568"/>
        <end position="588"/>
    </location>
</feature>
<proteinExistence type="inferred from homology"/>
<feature type="region of interest" description="Disordered" evidence="24">
    <location>
        <begin position="566"/>
        <end position="588"/>
    </location>
</feature>
<evidence type="ECO:0000256" key="22">
    <source>
        <dbReference type="ARBA" id="ARBA00081427"/>
    </source>
</evidence>
<evidence type="ECO:0000256" key="1">
    <source>
        <dbReference type="ARBA" id="ARBA00001593"/>
    </source>
</evidence>
<keyword evidence="10" id="KW-0547">Nucleotide-binding</keyword>
<reference evidence="28" key="1">
    <citation type="submission" date="2025-08" db="UniProtKB">
        <authorList>
            <consortium name="RefSeq"/>
        </authorList>
    </citation>
    <scope>IDENTIFICATION</scope>
</reference>
<keyword evidence="17" id="KW-0464">Manganese</keyword>
<evidence type="ECO:0000256" key="12">
    <source>
        <dbReference type="ARBA" id="ARBA00022842"/>
    </source>
</evidence>
<name>A0A9W3B182_BIOGL</name>
<evidence type="ECO:0000256" key="17">
    <source>
        <dbReference type="ARBA" id="ARBA00023211"/>
    </source>
</evidence>
<evidence type="ECO:0000256" key="8">
    <source>
        <dbReference type="ARBA" id="ARBA00022723"/>
    </source>
</evidence>
<feature type="transmembrane region" description="Helical" evidence="25">
    <location>
        <begin position="155"/>
        <end position="173"/>
    </location>
</feature>
<evidence type="ECO:0000259" key="26">
    <source>
        <dbReference type="PROSITE" id="PS50125"/>
    </source>
</evidence>